<organism evidence="1 2">
    <name type="scientific">Chryseobacterium populi</name>
    <dbReference type="NCBI Taxonomy" id="1144316"/>
    <lineage>
        <taxon>Bacteria</taxon>
        <taxon>Pseudomonadati</taxon>
        <taxon>Bacteroidota</taxon>
        <taxon>Flavobacteriia</taxon>
        <taxon>Flavobacteriales</taxon>
        <taxon>Weeksellaceae</taxon>
        <taxon>Chryseobacterium group</taxon>
        <taxon>Chryseobacterium</taxon>
    </lineage>
</organism>
<dbReference type="EMBL" id="AKJY01000073">
    <property type="protein sequence ID" value="EJL69325.1"/>
    <property type="molecule type" value="Genomic_DNA"/>
</dbReference>
<gene>
    <name evidence="1" type="ORF">PMI13_03292</name>
</gene>
<name>J2JN88_9FLAO</name>
<dbReference type="AlphaFoldDB" id="J2JN88"/>
<proteinExistence type="predicted"/>
<keyword evidence="2" id="KW-1185">Reference proteome</keyword>
<dbReference type="OrthoDB" id="1264952at2"/>
<evidence type="ECO:0000313" key="2">
    <source>
        <dbReference type="Proteomes" id="UP000007509"/>
    </source>
</evidence>
<sequence>MKNLKKLSRNDLKSLTGGKLYPVDGCANMCTPRMGAGPADICAQYGLTCGWWMDSNGNSCNRCM</sequence>
<evidence type="ECO:0000313" key="1">
    <source>
        <dbReference type="EMBL" id="EJL69325.1"/>
    </source>
</evidence>
<dbReference type="InterPro" id="IPR058074">
    <property type="entry name" value="Bacteriocin-like"/>
</dbReference>
<dbReference type="NCBIfam" id="NF047798">
    <property type="entry name" value="leader_Chryseo"/>
    <property type="match status" value="1"/>
</dbReference>
<reference evidence="1 2" key="1">
    <citation type="journal article" date="2012" name="J. Bacteriol.">
        <title>Twenty-one genome sequences from Pseudomonas species and 19 genome sequences from diverse bacteria isolated from the rhizosphere and endosphere of Populus deltoides.</title>
        <authorList>
            <person name="Brown S.D."/>
            <person name="Utturkar S.M."/>
            <person name="Klingeman D.M."/>
            <person name="Johnson C.M."/>
            <person name="Martin S.L."/>
            <person name="Land M.L."/>
            <person name="Lu T.Y."/>
            <person name="Schadt C.W."/>
            <person name="Doktycz M.J."/>
            <person name="Pelletier D.A."/>
        </authorList>
    </citation>
    <scope>NUCLEOTIDE SEQUENCE [LARGE SCALE GENOMIC DNA]</scope>
    <source>
        <strain evidence="1 2">CF314</strain>
    </source>
</reference>
<dbReference type="Proteomes" id="UP000007509">
    <property type="component" value="Unassembled WGS sequence"/>
</dbReference>
<protein>
    <submittedName>
        <fullName evidence="1">Uncharacterized protein</fullName>
    </submittedName>
</protein>
<comment type="caution">
    <text evidence="1">The sequence shown here is derived from an EMBL/GenBank/DDBJ whole genome shotgun (WGS) entry which is preliminary data.</text>
</comment>
<accession>J2JN88</accession>
<dbReference type="RefSeq" id="WP_007845615.1">
    <property type="nucleotide sequence ID" value="NZ_AKJY01000073.1"/>
</dbReference>